<evidence type="ECO:0000313" key="4">
    <source>
        <dbReference type="Proteomes" id="UP000726737"/>
    </source>
</evidence>
<feature type="transmembrane region" description="Helical" evidence="2">
    <location>
        <begin position="259"/>
        <end position="285"/>
    </location>
</feature>
<keyword evidence="4" id="KW-1185">Reference proteome</keyword>
<protein>
    <submittedName>
        <fullName evidence="3">Uncharacterized protein</fullName>
    </submittedName>
</protein>
<dbReference type="AlphaFoldDB" id="A0A9P6U2B0"/>
<evidence type="ECO:0000256" key="1">
    <source>
        <dbReference type="SAM" id="MobiDB-lite"/>
    </source>
</evidence>
<feature type="compositionally biased region" description="Basic and acidic residues" evidence="1">
    <location>
        <begin position="85"/>
        <end position="235"/>
    </location>
</feature>
<evidence type="ECO:0000313" key="3">
    <source>
        <dbReference type="EMBL" id="KAG0256147.1"/>
    </source>
</evidence>
<feature type="compositionally biased region" description="Basic and acidic residues" evidence="1">
    <location>
        <begin position="49"/>
        <end position="65"/>
    </location>
</feature>
<dbReference type="PANTHER" id="PTHR38019:SF1">
    <property type="entry name" value="N-ACETYLTRANSFERASE DOMAIN-CONTAINING PROTEIN"/>
    <property type="match status" value="1"/>
</dbReference>
<reference evidence="3" key="1">
    <citation type="journal article" date="2020" name="Fungal Divers.">
        <title>Resolving the Mortierellaceae phylogeny through synthesis of multi-gene phylogenetics and phylogenomics.</title>
        <authorList>
            <person name="Vandepol N."/>
            <person name="Liber J."/>
            <person name="Desiro A."/>
            <person name="Na H."/>
            <person name="Kennedy M."/>
            <person name="Barry K."/>
            <person name="Grigoriev I.V."/>
            <person name="Miller A.N."/>
            <person name="O'Donnell K."/>
            <person name="Stajich J.E."/>
            <person name="Bonito G."/>
        </authorList>
    </citation>
    <scope>NUCLEOTIDE SEQUENCE</scope>
    <source>
        <strain evidence="3">KOD948</strain>
    </source>
</reference>
<feature type="region of interest" description="Disordered" evidence="1">
    <location>
        <begin position="469"/>
        <end position="492"/>
    </location>
</feature>
<keyword evidence="2" id="KW-0472">Membrane</keyword>
<comment type="caution">
    <text evidence="3">The sequence shown here is derived from an EMBL/GenBank/DDBJ whole genome shotgun (WGS) entry which is preliminary data.</text>
</comment>
<dbReference type="PANTHER" id="PTHR38019">
    <property type="entry name" value="KDA ANTIGEN P200, PUTATIVE-RELATED"/>
    <property type="match status" value="1"/>
</dbReference>
<name>A0A9P6U2B0_9FUNG</name>
<evidence type="ECO:0000256" key="2">
    <source>
        <dbReference type="SAM" id="Phobius"/>
    </source>
</evidence>
<dbReference type="EMBL" id="JAAAJA010000314">
    <property type="protein sequence ID" value="KAG0256147.1"/>
    <property type="molecule type" value="Genomic_DNA"/>
</dbReference>
<sequence>MAPASDASFPDGSYAWMYRRAIAVVGGNGKDTPLSPDHDTEPGQESTAQEDKVISDINDNKDSNKDSTNNSTHETVTGGIDDDETANKQEEEERKATEEADRKAAEEEAAKKEKEEADRKAKEEAERKAKEEAEMKAKEEAERIEREEAEQRAKGEAEQKAKDEADQKAREEREQREREEREEQARKKAQEEAEARDKSQREELERQEEKDHERIKAENAAEEQRRKEEIERESSRNNQNESTDRLDGNSFSHKKGPDLPIALVVSISAGAVVLASIVAALLFMYKRQAHRRSNALDAFLCRKVELYPIRDASGSISHKGSASSGTTNDHSFYGEEIALSMAQQPPSHQSPLHRHAQTYRGDDLLLVHSNDNSWATPMPPLAPAPVSLRFSVDVPRSHHNLQRQQHAHGQYMEMSPEMASYNLPVHLQDRYYQNQKQSHHIQDGYTMEPPPPPFHAYYEHPPIESTLIASVPEGPETPSEPTSATLPSPPGNPRATALLSETLDPIMHPRLPQGFGNSISQDGFGSPRRTISLLDRHHAPGADPVPPRAMARPAVIASLIAFERSNTSTRRSGSVLFE</sequence>
<keyword evidence="2" id="KW-0812">Transmembrane</keyword>
<keyword evidence="2" id="KW-1133">Transmembrane helix</keyword>
<gene>
    <name evidence="3" type="ORF">BG011_004731</name>
</gene>
<organism evidence="3 4">
    <name type="scientific">Mortierella polycephala</name>
    <dbReference type="NCBI Taxonomy" id="41804"/>
    <lineage>
        <taxon>Eukaryota</taxon>
        <taxon>Fungi</taxon>
        <taxon>Fungi incertae sedis</taxon>
        <taxon>Mucoromycota</taxon>
        <taxon>Mortierellomycotina</taxon>
        <taxon>Mortierellomycetes</taxon>
        <taxon>Mortierellales</taxon>
        <taxon>Mortierellaceae</taxon>
        <taxon>Mortierella</taxon>
    </lineage>
</organism>
<feature type="compositionally biased region" description="Low complexity" evidence="1">
    <location>
        <begin position="472"/>
        <end position="486"/>
    </location>
</feature>
<feature type="region of interest" description="Disordered" evidence="1">
    <location>
        <begin position="26"/>
        <end position="252"/>
    </location>
</feature>
<dbReference type="Proteomes" id="UP000726737">
    <property type="component" value="Unassembled WGS sequence"/>
</dbReference>
<proteinExistence type="predicted"/>
<accession>A0A9P6U2B0</accession>